<feature type="region of interest" description="Disordered" evidence="1">
    <location>
        <begin position="52"/>
        <end position="90"/>
    </location>
</feature>
<protein>
    <submittedName>
        <fullName evidence="2">Uncharacterized protein</fullName>
    </submittedName>
</protein>
<dbReference type="EMBL" id="JASCZI010272055">
    <property type="protein sequence ID" value="MED6219684.1"/>
    <property type="molecule type" value="Genomic_DNA"/>
</dbReference>
<reference evidence="2 3" key="1">
    <citation type="journal article" date="2023" name="Plants (Basel)">
        <title>Bridging the Gap: Combining Genomics and Transcriptomics Approaches to Understand Stylosanthes scabra, an Orphan Legume from the Brazilian Caatinga.</title>
        <authorList>
            <person name="Ferreira-Neto J.R.C."/>
            <person name="da Silva M.D."/>
            <person name="Binneck E."/>
            <person name="de Melo N.F."/>
            <person name="da Silva R.H."/>
            <person name="de Melo A.L.T.M."/>
            <person name="Pandolfi V."/>
            <person name="Bustamante F.O."/>
            <person name="Brasileiro-Vidal A.C."/>
            <person name="Benko-Iseppon A.M."/>
        </authorList>
    </citation>
    <scope>NUCLEOTIDE SEQUENCE [LARGE SCALE GENOMIC DNA]</scope>
    <source>
        <tissue evidence="2">Leaves</tissue>
    </source>
</reference>
<evidence type="ECO:0000313" key="2">
    <source>
        <dbReference type="EMBL" id="MED6219684.1"/>
    </source>
</evidence>
<proteinExistence type="predicted"/>
<feature type="non-terminal residue" evidence="2">
    <location>
        <position position="1"/>
    </location>
</feature>
<sequence>SRVEPFWMDVVDDEAEPHPAGSAGVLVDSAASAGVESNEVVAAVENNGAVISAGTEAEPMTNNSDQPNRRNEVNSAGTKGHIVISGTETV</sequence>
<evidence type="ECO:0000313" key="3">
    <source>
        <dbReference type="Proteomes" id="UP001341840"/>
    </source>
</evidence>
<organism evidence="2 3">
    <name type="scientific">Stylosanthes scabra</name>
    <dbReference type="NCBI Taxonomy" id="79078"/>
    <lineage>
        <taxon>Eukaryota</taxon>
        <taxon>Viridiplantae</taxon>
        <taxon>Streptophyta</taxon>
        <taxon>Embryophyta</taxon>
        <taxon>Tracheophyta</taxon>
        <taxon>Spermatophyta</taxon>
        <taxon>Magnoliopsida</taxon>
        <taxon>eudicotyledons</taxon>
        <taxon>Gunneridae</taxon>
        <taxon>Pentapetalae</taxon>
        <taxon>rosids</taxon>
        <taxon>fabids</taxon>
        <taxon>Fabales</taxon>
        <taxon>Fabaceae</taxon>
        <taxon>Papilionoideae</taxon>
        <taxon>50 kb inversion clade</taxon>
        <taxon>dalbergioids sensu lato</taxon>
        <taxon>Dalbergieae</taxon>
        <taxon>Pterocarpus clade</taxon>
        <taxon>Stylosanthes</taxon>
    </lineage>
</organism>
<evidence type="ECO:0000256" key="1">
    <source>
        <dbReference type="SAM" id="MobiDB-lite"/>
    </source>
</evidence>
<gene>
    <name evidence="2" type="ORF">PIB30_038091</name>
</gene>
<name>A0ABU6ZBE7_9FABA</name>
<keyword evidence="3" id="KW-1185">Reference proteome</keyword>
<accession>A0ABU6ZBE7</accession>
<dbReference type="Proteomes" id="UP001341840">
    <property type="component" value="Unassembled WGS sequence"/>
</dbReference>
<comment type="caution">
    <text evidence="2">The sequence shown here is derived from an EMBL/GenBank/DDBJ whole genome shotgun (WGS) entry which is preliminary data.</text>
</comment>